<sequence>MFAIADSLGGGEPHSRHGRRNSQVLILFSVKRPSTARLAVQYSLTGPAYQHLSDALIWNCSKAIHFENGIHPPCKSFVRVITETFELQAGYSQTAANSKTCAMVPVRSLPGFVTSFPVIITFLSSRNRKADYTNALQED</sequence>
<organism evidence="1 2">
    <name type="scientific">Neurospora crassa (strain ATCC 24698 / 74-OR23-1A / CBS 708.71 / DSM 1257 / FGSC 987)</name>
    <dbReference type="NCBI Taxonomy" id="367110"/>
    <lineage>
        <taxon>Eukaryota</taxon>
        <taxon>Fungi</taxon>
        <taxon>Dikarya</taxon>
        <taxon>Ascomycota</taxon>
        <taxon>Pezizomycotina</taxon>
        <taxon>Sordariomycetes</taxon>
        <taxon>Sordariomycetidae</taxon>
        <taxon>Sordariales</taxon>
        <taxon>Sordariaceae</taxon>
        <taxon>Neurospora</taxon>
    </lineage>
</organism>
<dbReference type="AlphaFoldDB" id="V5IRF6"/>
<dbReference type="EMBL" id="CM002236">
    <property type="protein sequence ID" value="ESA43891.1"/>
    <property type="molecule type" value="Genomic_DNA"/>
</dbReference>
<name>V5IRF6_NEUCR</name>
<evidence type="ECO:0000313" key="1">
    <source>
        <dbReference type="EMBL" id="ESA43891.1"/>
    </source>
</evidence>
<gene>
    <name evidence="1" type="ORF">NCU16357</name>
</gene>
<dbReference type="KEGG" id="ncr:NCU16357"/>
<dbReference type="InParanoid" id="V5IRF6"/>
<accession>V5IRF6</accession>
<evidence type="ECO:0000313" key="2">
    <source>
        <dbReference type="Proteomes" id="UP000001805"/>
    </source>
</evidence>
<proteinExistence type="predicted"/>
<dbReference type="GeneID" id="23569417"/>
<dbReference type="VEuPathDB" id="FungiDB:NCU16357"/>
<protein>
    <submittedName>
        <fullName evidence="1">Uncharacterized protein</fullName>
    </submittedName>
</protein>
<reference evidence="1 2" key="1">
    <citation type="journal article" date="2003" name="Nature">
        <title>The genome sequence of the filamentous fungus Neurospora crassa.</title>
        <authorList>
            <person name="Galagan J.E."/>
            <person name="Calvo S.E."/>
            <person name="Borkovich K.A."/>
            <person name="Selker E.U."/>
            <person name="Read N.D."/>
            <person name="Jaffe D."/>
            <person name="FitzHugh W."/>
            <person name="Ma L.J."/>
            <person name="Smirnov S."/>
            <person name="Purcell S."/>
            <person name="Rehman B."/>
            <person name="Elkins T."/>
            <person name="Engels R."/>
            <person name="Wang S."/>
            <person name="Nielsen C.B."/>
            <person name="Butler J."/>
            <person name="Endrizzi M."/>
            <person name="Qui D."/>
            <person name="Ianakiev P."/>
            <person name="Bell-Pedersen D."/>
            <person name="Nelson M.A."/>
            <person name="Werner-Washburne M."/>
            <person name="Selitrennikoff C.P."/>
            <person name="Kinsey J.A."/>
            <person name="Braun E.L."/>
            <person name="Zelter A."/>
            <person name="Schulte U."/>
            <person name="Kothe G.O."/>
            <person name="Jedd G."/>
            <person name="Mewes W."/>
            <person name="Staben C."/>
            <person name="Marcotte E."/>
            <person name="Greenberg D."/>
            <person name="Roy A."/>
            <person name="Foley K."/>
            <person name="Naylor J."/>
            <person name="Stange-Thomann N."/>
            <person name="Barrett R."/>
            <person name="Gnerre S."/>
            <person name="Kamal M."/>
            <person name="Kamvysselis M."/>
            <person name="Mauceli E."/>
            <person name="Bielke C."/>
            <person name="Rudd S."/>
            <person name="Frishman D."/>
            <person name="Krystofova S."/>
            <person name="Rasmussen C."/>
            <person name="Metzenberg R.L."/>
            <person name="Perkins D.D."/>
            <person name="Kroken S."/>
            <person name="Cogoni C."/>
            <person name="Macino G."/>
            <person name="Catcheside D."/>
            <person name="Li W."/>
            <person name="Pratt R.J."/>
            <person name="Osmani S.A."/>
            <person name="DeSouza C.P."/>
            <person name="Glass L."/>
            <person name="Orbach M.J."/>
            <person name="Berglund J.A."/>
            <person name="Voelker R."/>
            <person name="Yarden O."/>
            <person name="Plamann M."/>
            <person name="Seiler S."/>
            <person name="Dunlap J."/>
            <person name="Radford A."/>
            <person name="Aramayo R."/>
            <person name="Natvig D.O."/>
            <person name="Alex L.A."/>
            <person name="Mannhaupt G."/>
            <person name="Ebbole D.J."/>
            <person name="Freitag M."/>
            <person name="Paulsen I."/>
            <person name="Sachs M.S."/>
            <person name="Lander E.S."/>
            <person name="Nusbaum C."/>
            <person name="Birren B."/>
        </authorList>
    </citation>
    <scope>NUCLEOTIDE SEQUENCE [LARGE SCALE GENOMIC DNA]</scope>
    <source>
        <strain evidence="2">ATCC 24698 / 74-OR23-1A / CBS 708.71 / DSM 1257 / FGSC 987</strain>
    </source>
</reference>
<keyword evidence="2" id="KW-1185">Reference proteome</keyword>
<dbReference type="Proteomes" id="UP000001805">
    <property type="component" value="Chromosome 1, Linkage Group I"/>
</dbReference>
<dbReference type="RefSeq" id="XP_011393356.1">
    <property type="nucleotide sequence ID" value="XM_011395054.1"/>
</dbReference>